<evidence type="ECO:0000313" key="2">
    <source>
        <dbReference type="Proteomes" id="UP000248889"/>
    </source>
</evidence>
<comment type="caution">
    <text evidence="1">The sequence shown here is derived from an EMBL/GenBank/DDBJ whole genome shotgun (WGS) entry which is preliminary data.</text>
</comment>
<keyword evidence="2" id="KW-1185">Reference proteome</keyword>
<dbReference type="RefSeq" id="WP_111501241.1">
    <property type="nucleotide sequence ID" value="NZ_QKYN01000053.1"/>
</dbReference>
<organism evidence="1 2">
    <name type="scientific">Streptacidiphilus pinicola</name>
    <dbReference type="NCBI Taxonomy" id="2219663"/>
    <lineage>
        <taxon>Bacteria</taxon>
        <taxon>Bacillati</taxon>
        <taxon>Actinomycetota</taxon>
        <taxon>Actinomycetes</taxon>
        <taxon>Kitasatosporales</taxon>
        <taxon>Streptomycetaceae</taxon>
        <taxon>Streptacidiphilus</taxon>
    </lineage>
</organism>
<dbReference type="AlphaFoldDB" id="A0A2X0KDN2"/>
<protein>
    <submittedName>
        <fullName evidence="1">Uncharacterized protein</fullName>
    </submittedName>
</protein>
<sequence length="88" mass="9645">MTARLVSDVHPFPEETETDPRHHTWILTITEPVPVGWWINVGSGHNTEVAQVDACDRAAPYYVCRLATRIANAHAAGEAVTVIGELPD</sequence>
<dbReference type="OrthoDB" id="3854385at2"/>
<name>A0A2X0KDN2_9ACTN</name>
<accession>A0A2X0KDN2</accession>
<evidence type="ECO:0000313" key="1">
    <source>
        <dbReference type="EMBL" id="RAG85020.1"/>
    </source>
</evidence>
<proteinExistence type="predicted"/>
<reference evidence="1 2" key="1">
    <citation type="submission" date="2018-06" db="EMBL/GenBank/DDBJ databases">
        <title>Streptacidiphilus pinicola sp. nov., isolated from pine grove soil.</title>
        <authorList>
            <person name="Roh S.G."/>
            <person name="Park S."/>
            <person name="Kim M.-K."/>
            <person name="Yun B.-R."/>
            <person name="Park J."/>
            <person name="Kim M.J."/>
            <person name="Kim Y.S."/>
            <person name="Kim S.B."/>
        </authorList>
    </citation>
    <scope>NUCLEOTIDE SEQUENCE [LARGE SCALE GENOMIC DNA]</scope>
    <source>
        <strain evidence="1 2">MMS16-CNU450</strain>
    </source>
</reference>
<dbReference type="EMBL" id="QKYN01000053">
    <property type="protein sequence ID" value="RAG85020.1"/>
    <property type="molecule type" value="Genomic_DNA"/>
</dbReference>
<dbReference type="Proteomes" id="UP000248889">
    <property type="component" value="Unassembled WGS sequence"/>
</dbReference>
<gene>
    <name evidence="1" type="ORF">DN069_13755</name>
</gene>